<dbReference type="CDD" id="cd17992">
    <property type="entry name" value="DEXHc_RecG"/>
    <property type="match status" value="1"/>
</dbReference>
<evidence type="ECO:0000256" key="3">
    <source>
        <dbReference type="ARBA" id="ARBA00022741"/>
    </source>
</evidence>
<dbReference type="NCBIfam" id="TIGR00643">
    <property type="entry name" value="recG"/>
    <property type="match status" value="1"/>
</dbReference>
<dbReference type="InterPro" id="IPR011545">
    <property type="entry name" value="DEAD/DEAH_box_helicase_dom"/>
</dbReference>
<proteinExistence type="inferred from homology"/>
<keyword evidence="8" id="KW-0238">DNA-binding</keyword>
<keyword evidence="3 15" id="KW-0547">Nucleotide-binding</keyword>
<comment type="similarity">
    <text evidence="1 15">Belongs to the helicase family. RecG subfamily.</text>
</comment>
<dbReference type="NCBIfam" id="NF008165">
    <property type="entry name" value="PRK10917.1-3"/>
    <property type="match status" value="1"/>
</dbReference>
<feature type="domain" description="Helicase C-terminal" evidence="17">
    <location>
        <begin position="447"/>
        <end position="607"/>
    </location>
</feature>
<comment type="function">
    <text evidence="15">Plays a critical role in recombination and DNA repair. Helps process Holliday junction intermediates to mature products by catalyzing branch migration. Has replication fork regression activity, unwinds stalled or blocked replication forks to make a HJ that can be resolved. Has a DNA unwinding activity characteristic of a DNA helicase with 3'-5' polarity.</text>
</comment>
<evidence type="ECO:0000256" key="2">
    <source>
        <dbReference type="ARBA" id="ARBA00017846"/>
    </source>
</evidence>
<dbReference type="GO" id="GO:0006310">
    <property type="term" value="P:DNA recombination"/>
    <property type="evidence" value="ECO:0007669"/>
    <property type="project" value="UniProtKB-UniRule"/>
</dbReference>
<evidence type="ECO:0000256" key="1">
    <source>
        <dbReference type="ARBA" id="ARBA00007504"/>
    </source>
</evidence>
<dbReference type="InterPro" id="IPR012340">
    <property type="entry name" value="NA-bd_OB-fold"/>
</dbReference>
<evidence type="ECO:0000256" key="14">
    <source>
        <dbReference type="ARBA" id="ARBA00048988"/>
    </source>
</evidence>
<evidence type="ECO:0000256" key="13">
    <source>
        <dbReference type="ARBA" id="ARBA00034808"/>
    </source>
</evidence>
<dbReference type="Pfam" id="PF19833">
    <property type="entry name" value="RecG_dom3_C"/>
    <property type="match status" value="1"/>
</dbReference>
<feature type="domain" description="Helicase ATP-binding" evidence="16">
    <location>
        <begin position="267"/>
        <end position="428"/>
    </location>
</feature>
<dbReference type="Proteomes" id="UP000051302">
    <property type="component" value="Unassembled WGS sequence"/>
</dbReference>
<dbReference type="Gene3D" id="3.40.50.300">
    <property type="entry name" value="P-loop containing nucleotide triphosphate hydrolases"/>
    <property type="match status" value="2"/>
</dbReference>
<dbReference type="STRING" id="1423774.FD31_GL002123"/>
<evidence type="ECO:0000256" key="11">
    <source>
        <dbReference type="ARBA" id="ARBA00023235"/>
    </source>
</evidence>
<evidence type="ECO:0000256" key="6">
    <source>
        <dbReference type="ARBA" id="ARBA00022806"/>
    </source>
</evidence>
<dbReference type="PROSITE" id="PS51192">
    <property type="entry name" value="HELICASE_ATP_BIND_1"/>
    <property type="match status" value="1"/>
</dbReference>
<evidence type="ECO:0000313" key="18">
    <source>
        <dbReference type="EMBL" id="KRM17955.1"/>
    </source>
</evidence>
<dbReference type="PANTHER" id="PTHR47964">
    <property type="entry name" value="ATP-DEPENDENT DNA HELICASE HOMOLOG RECG, CHLOROPLASTIC"/>
    <property type="match status" value="1"/>
</dbReference>
<keyword evidence="10 15" id="KW-0234">DNA repair</keyword>
<dbReference type="SUPFAM" id="SSF52540">
    <property type="entry name" value="P-loop containing nucleoside triphosphate hydrolases"/>
    <property type="match status" value="2"/>
</dbReference>
<evidence type="ECO:0000256" key="10">
    <source>
        <dbReference type="ARBA" id="ARBA00023204"/>
    </source>
</evidence>
<dbReference type="InterPro" id="IPR047112">
    <property type="entry name" value="RecG/Mfd"/>
</dbReference>
<dbReference type="NCBIfam" id="NF008168">
    <property type="entry name" value="PRK10917.2-2"/>
    <property type="match status" value="1"/>
</dbReference>
<dbReference type="PROSITE" id="PS51194">
    <property type="entry name" value="HELICASE_CTER"/>
    <property type="match status" value="1"/>
</dbReference>
<dbReference type="SMART" id="SM00490">
    <property type="entry name" value="HELICc"/>
    <property type="match status" value="2"/>
</dbReference>
<evidence type="ECO:0000256" key="5">
    <source>
        <dbReference type="ARBA" id="ARBA00022801"/>
    </source>
</evidence>
<keyword evidence="6 15" id="KW-0347">Helicase</keyword>
<evidence type="ECO:0000256" key="9">
    <source>
        <dbReference type="ARBA" id="ARBA00023172"/>
    </source>
</evidence>
<dbReference type="EMBL" id="AZFV01000005">
    <property type="protein sequence ID" value="KRM17955.1"/>
    <property type="molecule type" value="Genomic_DNA"/>
</dbReference>
<keyword evidence="4 15" id="KW-0227">DNA damage</keyword>
<sequence>MDLRKASLAELPGVGPKKLEALQSLGINNIYDLLFYFPFRYEDMQAKSLDDAADQEKILLKGVVASEPVVARFGYKKTRLNVRILVDNESIMVTFFNQPWLKDKFETGTDVAVYGKWNENRRSLMGMKVIDVHDNSVDSVYSVNKNIHQKTLINLIKVAYEKYHDQIDTIVPAYIRTKYKLLDDVQIVSGIHFPKTQEQGDEARRSAKFREFFLFQCGLQSIKRSDEQKNVGIVEKYDHNFIDKFIAGLPFKLTEAQDRVVKEILSDMESTHHMNRLLQGDVGSGKTIVSVIAMLAAVTAGYQAAIMAPTEILAQQHFDKISKLLAPLHIRTALLTGSLTKKEHDFIAGDIENGKTNIVVGTHALIQDSVDFKELGFIVIDEQHRFGVNQRKALREKGQNPDVLAMTATPIPRTLAITTYGDMDVSRIDQLPAGRKKVETYWIRSQKIEQMYHFVTKELNGGAQVYVVTPLISESETMDLKNAELIYDKFTELFGKKYHIGLLHGQMPNDQKESVMKDFSDKKIDVLVSTTVIEVGVDVPNASVMVIYDANRFGLSQLHQLRGRVGRGEKQSYCILIADPKNESATERMKILTSTNDGFILAEEDLKMRGAGDLLGNRQSGLPEFKVGNPVNDINILEVAQEEASRLYEDEKLINSPETKALKSFINDEYEQLNNFD</sequence>
<dbReference type="InterPro" id="IPR004609">
    <property type="entry name" value="ATP-dep_DNA_helicase_RecG"/>
</dbReference>
<dbReference type="PANTHER" id="PTHR47964:SF1">
    <property type="entry name" value="ATP-DEPENDENT DNA HELICASE HOMOLOG RECG, CHLOROPLASTIC"/>
    <property type="match status" value="1"/>
</dbReference>
<dbReference type="Pfam" id="PF00270">
    <property type="entry name" value="DEAD"/>
    <property type="match status" value="1"/>
</dbReference>
<dbReference type="PATRIC" id="fig|1423774.3.peg.2203"/>
<dbReference type="EC" id="5.6.2.4" evidence="13 15"/>
<comment type="caution">
    <text evidence="18">The sequence shown here is derived from an EMBL/GenBank/DDBJ whole genome shotgun (WGS) entry which is preliminary data.</text>
</comment>
<dbReference type="InterPro" id="IPR001650">
    <property type="entry name" value="Helicase_C-like"/>
</dbReference>
<evidence type="ECO:0000256" key="7">
    <source>
        <dbReference type="ARBA" id="ARBA00022840"/>
    </source>
</evidence>
<dbReference type="GO" id="GO:0003677">
    <property type="term" value="F:DNA binding"/>
    <property type="evidence" value="ECO:0007669"/>
    <property type="project" value="UniProtKB-KW"/>
</dbReference>
<dbReference type="GO" id="GO:0016887">
    <property type="term" value="F:ATP hydrolysis activity"/>
    <property type="evidence" value="ECO:0007669"/>
    <property type="project" value="RHEA"/>
</dbReference>
<comment type="catalytic activity">
    <reaction evidence="14 15">
        <text>ATP + H2O = ADP + phosphate + H(+)</text>
        <dbReference type="Rhea" id="RHEA:13065"/>
        <dbReference type="ChEBI" id="CHEBI:15377"/>
        <dbReference type="ChEBI" id="CHEBI:15378"/>
        <dbReference type="ChEBI" id="CHEBI:30616"/>
        <dbReference type="ChEBI" id="CHEBI:43474"/>
        <dbReference type="ChEBI" id="CHEBI:456216"/>
        <dbReference type="EC" id="5.6.2.4"/>
    </reaction>
</comment>
<evidence type="ECO:0000313" key="19">
    <source>
        <dbReference type="Proteomes" id="UP000051302"/>
    </source>
</evidence>
<keyword evidence="5 15" id="KW-0378">Hydrolase</keyword>
<keyword evidence="9 15" id="KW-0233">DNA recombination</keyword>
<dbReference type="SMART" id="SM00487">
    <property type="entry name" value="DEXDc"/>
    <property type="match status" value="1"/>
</dbReference>
<dbReference type="SUPFAM" id="SSF50249">
    <property type="entry name" value="Nucleic acid-binding proteins"/>
    <property type="match status" value="1"/>
</dbReference>
<dbReference type="InterPro" id="IPR014001">
    <property type="entry name" value="Helicase_ATP-bd"/>
</dbReference>
<dbReference type="GO" id="GO:0043138">
    <property type="term" value="F:3'-5' DNA helicase activity"/>
    <property type="evidence" value="ECO:0007669"/>
    <property type="project" value="UniProtKB-EC"/>
</dbReference>
<evidence type="ECO:0000256" key="8">
    <source>
        <dbReference type="ARBA" id="ARBA00023125"/>
    </source>
</evidence>
<dbReference type="InterPro" id="IPR033454">
    <property type="entry name" value="RecG_wedge"/>
</dbReference>
<dbReference type="GO" id="GO:0005524">
    <property type="term" value="F:ATP binding"/>
    <property type="evidence" value="ECO:0007669"/>
    <property type="project" value="UniProtKB-KW"/>
</dbReference>
<keyword evidence="11" id="KW-0413">Isomerase</keyword>
<keyword evidence="19" id="KW-1185">Reference proteome</keyword>
<dbReference type="RefSeq" id="WP_057891307.1">
    <property type="nucleotide sequence ID" value="NZ_AZFV01000005.1"/>
</dbReference>
<organism evidence="18 19">
    <name type="scientific">Companilactobacillus nantensis DSM 16982</name>
    <dbReference type="NCBI Taxonomy" id="1423774"/>
    <lineage>
        <taxon>Bacteria</taxon>
        <taxon>Bacillati</taxon>
        <taxon>Bacillota</taxon>
        <taxon>Bacilli</taxon>
        <taxon>Lactobacillales</taxon>
        <taxon>Lactobacillaceae</taxon>
        <taxon>Companilactobacillus</taxon>
    </lineage>
</organism>
<reference evidence="18 19" key="1">
    <citation type="journal article" date="2015" name="Genome Announc.">
        <title>Expanding the biotechnology potential of lactobacilli through comparative genomics of 213 strains and associated genera.</title>
        <authorList>
            <person name="Sun Z."/>
            <person name="Harris H.M."/>
            <person name="McCann A."/>
            <person name="Guo C."/>
            <person name="Argimon S."/>
            <person name="Zhang W."/>
            <person name="Yang X."/>
            <person name="Jeffery I.B."/>
            <person name="Cooney J.C."/>
            <person name="Kagawa T.F."/>
            <person name="Liu W."/>
            <person name="Song Y."/>
            <person name="Salvetti E."/>
            <person name="Wrobel A."/>
            <person name="Rasinkangas P."/>
            <person name="Parkhill J."/>
            <person name="Rea M.C."/>
            <person name="O'Sullivan O."/>
            <person name="Ritari J."/>
            <person name="Douillard F.P."/>
            <person name="Paul Ross R."/>
            <person name="Yang R."/>
            <person name="Briner A.E."/>
            <person name="Felis G.E."/>
            <person name="de Vos W.M."/>
            <person name="Barrangou R."/>
            <person name="Klaenhammer T.R."/>
            <person name="Caufield P.W."/>
            <person name="Cui Y."/>
            <person name="Zhang H."/>
            <person name="O'Toole P.W."/>
        </authorList>
    </citation>
    <scope>NUCLEOTIDE SEQUENCE [LARGE SCALE GENOMIC DNA]</scope>
    <source>
        <strain evidence="18 19">DSM 16982</strain>
    </source>
</reference>
<accession>A0A0R1WS52</accession>
<evidence type="ECO:0000256" key="12">
    <source>
        <dbReference type="ARBA" id="ARBA00034617"/>
    </source>
</evidence>
<evidence type="ECO:0000259" key="16">
    <source>
        <dbReference type="PROSITE" id="PS51192"/>
    </source>
</evidence>
<dbReference type="Gene3D" id="2.40.50.140">
    <property type="entry name" value="Nucleic acid-binding proteins"/>
    <property type="match status" value="1"/>
</dbReference>
<evidence type="ECO:0000256" key="15">
    <source>
        <dbReference type="RuleBase" id="RU363016"/>
    </source>
</evidence>
<dbReference type="Pfam" id="PF17191">
    <property type="entry name" value="RecG_wedge"/>
    <property type="match status" value="1"/>
</dbReference>
<dbReference type="CDD" id="cd04488">
    <property type="entry name" value="RecG_wedge_OBF"/>
    <property type="match status" value="1"/>
</dbReference>
<dbReference type="CDD" id="cd18811">
    <property type="entry name" value="SF2_C_RecG"/>
    <property type="match status" value="1"/>
</dbReference>
<dbReference type="InterPro" id="IPR045562">
    <property type="entry name" value="RecG_dom3_C"/>
</dbReference>
<name>A0A0R1WS52_9LACO</name>
<evidence type="ECO:0000256" key="4">
    <source>
        <dbReference type="ARBA" id="ARBA00022763"/>
    </source>
</evidence>
<comment type="catalytic activity">
    <reaction evidence="12 15">
        <text>Couples ATP hydrolysis with the unwinding of duplex DNA by translocating in the 3'-5' direction.</text>
        <dbReference type="EC" id="5.6.2.4"/>
    </reaction>
</comment>
<keyword evidence="7 15" id="KW-0067">ATP-binding</keyword>
<dbReference type="InterPro" id="IPR027417">
    <property type="entry name" value="P-loop_NTPase"/>
</dbReference>
<dbReference type="GO" id="GO:0006281">
    <property type="term" value="P:DNA repair"/>
    <property type="evidence" value="ECO:0007669"/>
    <property type="project" value="UniProtKB-UniRule"/>
</dbReference>
<dbReference type="Pfam" id="PF00271">
    <property type="entry name" value="Helicase_C"/>
    <property type="match status" value="1"/>
</dbReference>
<dbReference type="AlphaFoldDB" id="A0A0R1WS52"/>
<evidence type="ECO:0000259" key="17">
    <source>
        <dbReference type="PROSITE" id="PS51194"/>
    </source>
</evidence>
<protein>
    <recommendedName>
        <fullName evidence="2 15">ATP-dependent DNA helicase RecG</fullName>
        <ecNumber evidence="13 15">5.6.2.4</ecNumber>
    </recommendedName>
</protein>
<gene>
    <name evidence="18" type="ORF">FD31_GL002123</name>
</gene>